<feature type="coiled-coil region" evidence="2">
    <location>
        <begin position="158"/>
        <end position="224"/>
    </location>
</feature>
<dbReference type="InterPro" id="IPR049258">
    <property type="entry name" value="ODAD1_CC"/>
</dbReference>
<evidence type="ECO:0000313" key="6">
    <source>
        <dbReference type="Proteomes" id="UP001211907"/>
    </source>
</evidence>
<reference evidence="5" key="1">
    <citation type="submission" date="2020-05" db="EMBL/GenBank/DDBJ databases">
        <title>Phylogenomic resolution of chytrid fungi.</title>
        <authorList>
            <person name="Stajich J.E."/>
            <person name="Amses K."/>
            <person name="Simmons R."/>
            <person name="Seto K."/>
            <person name="Myers J."/>
            <person name="Bonds A."/>
            <person name="Quandt C.A."/>
            <person name="Barry K."/>
            <person name="Liu P."/>
            <person name="Grigoriev I."/>
            <person name="Longcore J.E."/>
            <person name="James T.Y."/>
        </authorList>
    </citation>
    <scope>NUCLEOTIDE SEQUENCE</scope>
    <source>
        <strain evidence="5">JEL0513</strain>
    </source>
</reference>
<dbReference type="PANTHER" id="PTHR21694">
    <property type="entry name" value="COILED-COIL DOMAIN-CONTAINING PROTEIN 63"/>
    <property type="match status" value="1"/>
</dbReference>
<feature type="compositionally biased region" description="Basic and acidic residues" evidence="3">
    <location>
        <begin position="417"/>
        <end position="427"/>
    </location>
</feature>
<comment type="caution">
    <text evidence="5">The sequence shown here is derived from an EMBL/GenBank/DDBJ whole genome shotgun (WGS) entry which is preliminary data.</text>
</comment>
<proteinExistence type="predicted"/>
<feature type="compositionally biased region" description="Acidic residues" evidence="3">
    <location>
        <begin position="544"/>
        <end position="554"/>
    </location>
</feature>
<feature type="region of interest" description="Disordered" evidence="3">
    <location>
        <begin position="412"/>
        <end position="441"/>
    </location>
</feature>
<dbReference type="Pfam" id="PF21773">
    <property type="entry name" value="ODAD1_CC"/>
    <property type="match status" value="1"/>
</dbReference>
<dbReference type="AlphaFoldDB" id="A0AAD5T9J7"/>
<feature type="non-terminal residue" evidence="5">
    <location>
        <position position="1"/>
    </location>
</feature>
<feature type="region of interest" description="Disordered" evidence="3">
    <location>
        <begin position="537"/>
        <end position="569"/>
    </location>
</feature>
<dbReference type="Proteomes" id="UP001211907">
    <property type="component" value="Unassembled WGS sequence"/>
</dbReference>
<sequence length="569" mass="64384">MEGDRKAYSEESRLVITKQRATIEKLKRDNDHLHEELRLLETRNDDKKKNGAQSKKVEFMTDQAETYQRKIKAIMTEIAILDSQIAHMDRDIDQQRSQLGGVNAASQNSDAIEKQIRVLENRLDKALVKFNKSLAVNKRLRAIIDNLRRERLVFDNIYRKFERELLEQKKQMAEIIEASNSAYEARDEAQTKIIALREKADKEYQAYVQEIKELDRALEQDRKLKEFMATKVADRLEGQFQDGLSRKRNEKDTFAKSFPSQENISESLDTYEKAFAEIRKVTGTQDIGELVARFKAIEDQNFSLFNYVNEINNEIEKMAEEIVHVQKKIDGLRVEIVAAEEETKRTMKGLEISLEKSKSKCSAFEKQYHDVTQLLDELRKGTEKVIKLFRNTILPSTTPKVGTTFIEGEQQNIGDIAKSEDEKKQDELSASESNSELKAHRMTASAKTRAEFAQATDALLGSHGVTDTNLIACLGLVELKANELLTLHYIFTNQKKSAGEDKGDGKEGGGLVIPVNGIGGLLGQGPLATIGSLSIVAPSTGDDHDTDEISDEDDRPLTREELTQKTLRG</sequence>
<evidence type="ECO:0000256" key="1">
    <source>
        <dbReference type="ARBA" id="ARBA00023054"/>
    </source>
</evidence>
<evidence type="ECO:0000256" key="3">
    <source>
        <dbReference type="SAM" id="MobiDB-lite"/>
    </source>
</evidence>
<accession>A0AAD5T9J7</accession>
<gene>
    <name evidence="5" type="primary">CCDC63</name>
    <name evidence="5" type="ORF">HK100_002612</name>
</gene>
<name>A0AAD5T9J7_9FUNG</name>
<feature type="coiled-coil region" evidence="2">
    <location>
        <begin position="102"/>
        <end position="129"/>
    </location>
</feature>
<protein>
    <submittedName>
        <fullName evidence="5">Coiled-coil domain-containing protein 63</fullName>
    </submittedName>
</protein>
<feature type="coiled-coil region" evidence="2">
    <location>
        <begin position="16"/>
        <end position="77"/>
    </location>
</feature>
<keyword evidence="1 2" id="KW-0175">Coiled coil</keyword>
<dbReference type="InterPro" id="IPR051876">
    <property type="entry name" value="ODA-DC/CCD"/>
</dbReference>
<keyword evidence="6" id="KW-1185">Reference proteome</keyword>
<organism evidence="5 6">
    <name type="scientific">Physocladia obscura</name>
    <dbReference type="NCBI Taxonomy" id="109957"/>
    <lineage>
        <taxon>Eukaryota</taxon>
        <taxon>Fungi</taxon>
        <taxon>Fungi incertae sedis</taxon>
        <taxon>Chytridiomycota</taxon>
        <taxon>Chytridiomycota incertae sedis</taxon>
        <taxon>Chytridiomycetes</taxon>
        <taxon>Chytridiales</taxon>
        <taxon>Chytriomycetaceae</taxon>
        <taxon>Physocladia</taxon>
    </lineage>
</organism>
<dbReference type="EMBL" id="JADGJH010000161">
    <property type="protein sequence ID" value="KAJ3135559.1"/>
    <property type="molecule type" value="Genomic_DNA"/>
</dbReference>
<dbReference type="PANTHER" id="PTHR21694:SF18">
    <property type="entry name" value="COILED-COIL DOMAIN-CONTAINING PROTEIN 63"/>
    <property type="match status" value="1"/>
</dbReference>
<evidence type="ECO:0000259" key="4">
    <source>
        <dbReference type="Pfam" id="PF21773"/>
    </source>
</evidence>
<evidence type="ECO:0000256" key="2">
    <source>
        <dbReference type="SAM" id="Coils"/>
    </source>
</evidence>
<feature type="domain" description="ODAD1 central coiled coil region" evidence="4">
    <location>
        <begin position="113"/>
        <end position="387"/>
    </location>
</feature>
<evidence type="ECO:0000313" key="5">
    <source>
        <dbReference type="EMBL" id="KAJ3135559.1"/>
    </source>
</evidence>
<feature type="coiled-coil region" evidence="2">
    <location>
        <begin position="308"/>
        <end position="342"/>
    </location>
</feature>